<evidence type="ECO:0000313" key="5">
    <source>
        <dbReference type="EMBL" id="QUH22727.1"/>
    </source>
</evidence>
<dbReference type="Pfam" id="PF00294">
    <property type="entry name" value="PfkB"/>
    <property type="match status" value="1"/>
</dbReference>
<evidence type="ECO:0000259" key="4">
    <source>
        <dbReference type="Pfam" id="PF00294"/>
    </source>
</evidence>
<dbReference type="OrthoDB" id="26949at2157"/>
<dbReference type="PANTHER" id="PTHR10584">
    <property type="entry name" value="SUGAR KINASE"/>
    <property type="match status" value="1"/>
</dbReference>
<evidence type="ECO:0000256" key="3">
    <source>
        <dbReference type="ARBA" id="ARBA00022777"/>
    </source>
</evidence>
<dbReference type="KEGG" id="meme:HYG87_02535"/>
<dbReference type="InterPro" id="IPR011611">
    <property type="entry name" value="PfkB_dom"/>
</dbReference>
<evidence type="ECO:0000313" key="6">
    <source>
        <dbReference type="Proteomes" id="UP000681041"/>
    </source>
</evidence>
<dbReference type="Proteomes" id="UP000681041">
    <property type="component" value="Chromosome"/>
</dbReference>
<keyword evidence="6" id="KW-1185">Reference proteome</keyword>
<keyword evidence="3 5" id="KW-0418">Kinase</keyword>
<evidence type="ECO:0000256" key="2">
    <source>
        <dbReference type="ARBA" id="ARBA00022679"/>
    </source>
</evidence>
<dbReference type="GO" id="GO:0016301">
    <property type="term" value="F:kinase activity"/>
    <property type="evidence" value="ECO:0007669"/>
    <property type="project" value="UniProtKB-KW"/>
</dbReference>
<evidence type="ECO:0000256" key="1">
    <source>
        <dbReference type="ARBA" id="ARBA00010688"/>
    </source>
</evidence>
<protein>
    <submittedName>
        <fullName evidence="5">Carbohydrate kinase</fullName>
    </submittedName>
</protein>
<dbReference type="InterPro" id="IPR029056">
    <property type="entry name" value="Ribokinase-like"/>
</dbReference>
<comment type="similarity">
    <text evidence="1">Belongs to the carbohydrate kinase PfkB family.</text>
</comment>
<accession>A0A8T8K412</accession>
<dbReference type="GeneID" id="64819606"/>
<proteinExistence type="inferred from homology"/>
<sequence>MSGFLILGPLSKDTIIKDGLKTHSVGGAVYYQSRVFSSLNLNHTVVVTLAADDQHLLNEFPEKTTLIPVFKKETVRFENKYFNNDPNKRIQRSNAPNIPLTIEDLLKIFKSEEMDFEGIILSPLLSSDIPLSTVKWLSKKDIPLYAGAQGYLRNLKNCDINLNLRPEFEELLKMVGILFLDENELKAIKINRKETFMESLNRLASYGPEEIVITCGDKGSLIYSQEKVHKIKAYPPLQVGDPTGLGDTYLAAYLSCKKNNKDPIKCGKFAAQIATKKLENRI</sequence>
<dbReference type="PANTHER" id="PTHR10584:SF166">
    <property type="entry name" value="RIBOKINASE"/>
    <property type="match status" value="1"/>
</dbReference>
<dbReference type="EMBL" id="CP058560">
    <property type="protein sequence ID" value="QUH22727.1"/>
    <property type="molecule type" value="Genomic_DNA"/>
</dbReference>
<feature type="domain" description="Carbohydrate kinase PfkB" evidence="4">
    <location>
        <begin position="152"/>
        <end position="276"/>
    </location>
</feature>
<dbReference type="RefSeq" id="WP_211533674.1">
    <property type="nucleotide sequence ID" value="NZ_CP058560.1"/>
</dbReference>
<organism evidence="5 6">
    <name type="scientific">Methanobacterium alkalithermotolerans</name>
    <dbReference type="NCBI Taxonomy" id="2731220"/>
    <lineage>
        <taxon>Archaea</taxon>
        <taxon>Methanobacteriati</taxon>
        <taxon>Methanobacteriota</taxon>
        <taxon>Methanomada group</taxon>
        <taxon>Methanobacteria</taxon>
        <taxon>Methanobacteriales</taxon>
        <taxon>Methanobacteriaceae</taxon>
        <taxon>Methanobacterium</taxon>
    </lineage>
</organism>
<name>A0A8T8K412_9EURY</name>
<dbReference type="AlphaFoldDB" id="A0A8T8K412"/>
<dbReference type="Gene3D" id="3.40.1190.20">
    <property type="match status" value="1"/>
</dbReference>
<keyword evidence="2" id="KW-0808">Transferase</keyword>
<reference evidence="5" key="1">
    <citation type="submission" date="2020-07" db="EMBL/GenBank/DDBJ databases">
        <title>Methanobacterium. sp. MethCan genome.</title>
        <authorList>
            <person name="Postec A."/>
            <person name="Quemeneur M."/>
        </authorList>
    </citation>
    <scope>NUCLEOTIDE SEQUENCE</scope>
    <source>
        <strain evidence="5">MethCAN</strain>
    </source>
</reference>
<gene>
    <name evidence="5" type="ORF">HYG87_02535</name>
</gene>
<dbReference type="SUPFAM" id="SSF53613">
    <property type="entry name" value="Ribokinase-like"/>
    <property type="match status" value="1"/>
</dbReference>